<sequence length="98" mass="10392">MATQRVLSGLQPGVFGICRMATQRVLSGLQPGAFGIAGWRRNASYPAYSLVHLVLPDGDATRLIRPTAWCIGICRMATQRVLSGLQFVGPVSAAPPGI</sequence>
<dbReference type="EMBL" id="JADVNV010000008">
    <property type="protein sequence ID" value="MBJ9869934.1"/>
    <property type="molecule type" value="Genomic_DNA"/>
</dbReference>
<dbReference type="AlphaFoldDB" id="A0AAW4EIC3"/>
<proteinExistence type="predicted"/>
<dbReference type="Proteomes" id="UP000807555">
    <property type="component" value="Unassembled WGS sequence"/>
</dbReference>
<evidence type="ECO:0000313" key="2">
    <source>
        <dbReference type="Proteomes" id="UP000807555"/>
    </source>
</evidence>
<dbReference type="RefSeq" id="WP_125337084.1">
    <property type="nucleotide sequence ID" value="NZ_ABTEQQ020000002.1"/>
</dbReference>
<reference evidence="1" key="1">
    <citation type="submission" date="2020-11" db="EMBL/GenBank/DDBJ databases">
        <title>Enhanced detection system for hospital associated transmission using whole genome sequencing surveillance.</title>
        <authorList>
            <person name="Harrison L.H."/>
            <person name="Van Tyne D."/>
            <person name="Marsh J.W."/>
            <person name="Griffith M.P."/>
            <person name="Snyder D.J."/>
            <person name="Cooper V.S."/>
            <person name="Mustapha M."/>
        </authorList>
    </citation>
    <scope>NUCLEOTIDE SEQUENCE</scope>
    <source>
        <strain evidence="1">CB00014</strain>
    </source>
</reference>
<accession>A0AAW4EIC3</accession>
<gene>
    <name evidence="1" type="ORF">I5687_18450</name>
</gene>
<name>A0AAW4EIC3_CITKO</name>
<evidence type="ECO:0000313" key="1">
    <source>
        <dbReference type="EMBL" id="MBJ9869934.1"/>
    </source>
</evidence>
<protein>
    <submittedName>
        <fullName evidence="1">Uncharacterized protein</fullName>
    </submittedName>
</protein>
<comment type="caution">
    <text evidence="1">The sequence shown here is derived from an EMBL/GenBank/DDBJ whole genome shotgun (WGS) entry which is preliminary data.</text>
</comment>
<organism evidence="1 2">
    <name type="scientific">Citrobacter koseri</name>
    <name type="common">Citrobacter diversus</name>
    <dbReference type="NCBI Taxonomy" id="545"/>
    <lineage>
        <taxon>Bacteria</taxon>
        <taxon>Pseudomonadati</taxon>
        <taxon>Pseudomonadota</taxon>
        <taxon>Gammaproteobacteria</taxon>
        <taxon>Enterobacterales</taxon>
        <taxon>Enterobacteriaceae</taxon>
        <taxon>Citrobacter</taxon>
    </lineage>
</organism>